<dbReference type="HOGENOM" id="CLU_532899_0_0_10"/>
<dbReference type="EMBL" id="CM001023">
    <property type="protein sequence ID" value="EAZ82851.1"/>
    <property type="molecule type" value="Genomic_DNA"/>
</dbReference>
<evidence type="ECO:0000313" key="2">
    <source>
        <dbReference type="EMBL" id="EAZ82851.1"/>
    </source>
</evidence>
<proteinExistence type="predicted"/>
<dbReference type="STRING" id="388413.ALPR1_11560"/>
<organism evidence="2 3">
    <name type="scientific">Algoriphagus machipongonensis</name>
    <dbReference type="NCBI Taxonomy" id="388413"/>
    <lineage>
        <taxon>Bacteria</taxon>
        <taxon>Pseudomonadati</taxon>
        <taxon>Bacteroidota</taxon>
        <taxon>Cytophagia</taxon>
        <taxon>Cytophagales</taxon>
        <taxon>Cyclobacteriaceae</taxon>
        <taxon>Algoriphagus</taxon>
    </lineage>
</organism>
<dbReference type="RefSeq" id="WP_008200695.1">
    <property type="nucleotide sequence ID" value="NZ_CM001023.1"/>
</dbReference>
<dbReference type="InterPro" id="IPR016024">
    <property type="entry name" value="ARM-type_fold"/>
</dbReference>
<sequence>MAKTFTKSILFVWFIIGFEVNSFGQDSLPYSDSTSFFQFLKLQDNIPSLKFRYKLNPNSDTSEILGDSTLNFTEDGNGNWTSAAFENYSNWYQAGEEYLERDSAQLTPDFLIYEEPSNLEATQDYVDNLWRNKDIFIPEEDLEIGNSLVLLANEIPYKPIIDQFRFFTDYKLVIVISLIGIFLVLATVMILFMIIIKTQQSNRETRISAFENQIIGPLSELLFEKSIEEIEQMSTEEIYQIFPEKDFKRKLFKQALIVKIISLNKKMKGEFKEKLKALYKKFGLDVVSINKLKSRQWAEVTKGLVQTNEMDLIEALPLIKNLTNSSNFYIRSQAIATQLSLSEKVDLTTLKNQTYPLSRWQQMNYLRIIKYLHIQKSLKIETLFESENQSIRLFSYKLIRLLGRIDLLEKLASLAPEVDDVEKIEILKTYQIIGFHNESAFVNQCLRSENPDLRKAAANAAGIIGDQASAHILIELLQDTSSFHLKMLYLDNLQKIDSELFQQVVGQSPDEDYKRIHTHLLDPLLQNV</sequence>
<name>A3HSN3_9BACT</name>
<comment type="caution">
    <text evidence="2">The sequence shown here is derived from an EMBL/GenBank/DDBJ whole genome shotgun (WGS) entry which is preliminary data.</text>
</comment>
<dbReference type="InterPro" id="IPR011989">
    <property type="entry name" value="ARM-like"/>
</dbReference>
<keyword evidence="1" id="KW-1133">Transmembrane helix</keyword>
<evidence type="ECO:0000256" key="1">
    <source>
        <dbReference type="SAM" id="Phobius"/>
    </source>
</evidence>
<dbReference type="Gene3D" id="1.25.10.10">
    <property type="entry name" value="Leucine-rich Repeat Variant"/>
    <property type="match status" value="1"/>
</dbReference>
<reference evidence="2 3" key="1">
    <citation type="journal article" date="2011" name="J. Bacteriol.">
        <title>Complete genome sequence of Algoriphagus sp. PR1, bacterial prey of a colony-forming choanoflagellate.</title>
        <authorList>
            <person name="Alegado R.A."/>
            <person name="Ferriera S."/>
            <person name="Nusbaum C."/>
            <person name="Young S.K."/>
            <person name="Zeng Q."/>
            <person name="Imamovic A."/>
            <person name="Fairclough S.R."/>
            <person name="King N."/>
        </authorList>
    </citation>
    <scope>NUCLEOTIDE SEQUENCE [LARGE SCALE GENOMIC DNA]</scope>
    <source>
        <strain evidence="2 3">PR1</strain>
    </source>
</reference>
<dbReference type="SUPFAM" id="SSF48371">
    <property type="entry name" value="ARM repeat"/>
    <property type="match status" value="1"/>
</dbReference>
<evidence type="ECO:0000313" key="3">
    <source>
        <dbReference type="Proteomes" id="UP000003919"/>
    </source>
</evidence>
<dbReference type="eggNOG" id="COG1413">
    <property type="taxonomic scope" value="Bacteria"/>
</dbReference>
<keyword evidence="3" id="KW-1185">Reference proteome</keyword>
<accession>A3HSN3</accession>
<dbReference type="EMBL" id="AAXU02000001">
    <property type="protein sequence ID" value="EAZ82851.1"/>
    <property type="molecule type" value="Genomic_DNA"/>
</dbReference>
<gene>
    <name evidence="2" type="ORF">ALPR1_11560</name>
</gene>
<dbReference type="AlphaFoldDB" id="A3HSN3"/>
<dbReference type="OrthoDB" id="835661at2"/>
<dbReference type="Proteomes" id="UP000003919">
    <property type="component" value="Chromosome"/>
</dbReference>
<keyword evidence="1" id="KW-0472">Membrane</keyword>
<protein>
    <recommendedName>
        <fullName evidence="4">HEAT repeat domain-containing protein</fullName>
    </recommendedName>
</protein>
<feature type="transmembrane region" description="Helical" evidence="1">
    <location>
        <begin position="172"/>
        <end position="196"/>
    </location>
</feature>
<evidence type="ECO:0008006" key="4">
    <source>
        <dbReference type="Google" id="ProtNLM"/>
    </source>
</evidence>
<keyword evidence="1" id="KW-0812">Transmembrane</keyword>